<dbReference type="Proteomes" id="UP000478052">
    <property type="component" value="Unassembled WGS sequence"/>
</dbReference>
<keyword evidence="2" id="KW-0695">RNA-directed DNA polymerase</keyword>
<dbReference type="GO" id="GO:0003964">
    <property type="term" value="F:RNA-directed DNA polymerase activity"/>
    <property type="evidence" value="ECO:0007669"/>
    <property type="project" value="UniProtKB-KW"/>
</dbReference>
<accession>A0A6G0YBY8</accession>
<dbReference type="OrthoDB" id="10478480at2759"/>
<dbReference type="EMBL" id="VUJU01004923">
    <property type="protein sequence ID" value="KAF0752827.1"/>
    <property type="molecule type" value="Genomic_DNA"/>
</dbReference>
<sequence length="119" mass="13011">MDDRRAGSKRNRTPPGSNTKKTGIDSYSPPPSHADQRQRAEPPSPNVDEDISGESYFSDSTSTASISTNQSPSPSPTPNQPNQNNLDDTTNMDYASVTKPKKTLNSEQFCLHRTIPNTC</sequence>
<proteinExistence type="predicted"/>
<gene>
    <name evidence="2" type="ORF">FWK35_00018097</name>
</gene>
<evidence type="ECO:0000313" key="3">
    <source>
        <dbReference type="Proteomes" id="UP000478052"/>
    </source>
</evidence>
<evidence type="ECO:0000256" key="1">
    <source>
        <dbReference type="SAM" id="MobiDB-lite"/>
    </source>
</evidence>
<name>A0A6G0YBY8_APHCR</name>
<keyword evidence="2" id="KW-0548">Nucleotidyltransferase</keyword>
<organism evidence="2 3">
    <name type="scientific">Aphis craccivora</name>
    <name type="common">Cowpea aphid</name>
    <dbReference type="NCBI Taxonomy" id="307492"/>
    <lineage>
        <taxon>Eukaryota</taxon>
        <taxon>Metazoa</taxon>
        <taxon>Ecdysozoa</taxon>
        <taxon>Arthropoda</taxon>
        <taxon>Hexapoda</taxon>
        <taxon>Insecta</taxon>
        <taxon>Pterygota</taxon>
        <taxon>Neoptera</taxon>
        <taxon>Paraneoptera</taxon>
        <taxon>Hemiptera</taxon>
        <taxon>Sternorrhyncha</taxon>
        <taxon>Aphidomorpha</taxon>
        <taxon>Aphidoidea</taxon>
        <taxon>Aphididae</taxon>
        <taxon>Aphidini</taxon>
        <taxon>Aphis</taxon>
        <taxon>Aphis</taxon>
    </lineage>
</organism>
<feature type="compositionally biased region" description="Polar residues" evidence="1">
    <location>
        <begin position="55"/>
        <end position="66"/>
    </location>
</feature>
<dbReference type="AlphaFoldDB" id="A0A6G0YBY8"/>
<feature type="region of interest" description="Disordered" evidence="1">
    <location>
        <begin position="1"/>
        <end position="106"/>
    </location>
</feature>
<comment type="caution">
    <text evidence="2">The sequence shown here is derived from an EMBL/GenBank/DDBJ whole genome shotgun (WGS) entry which is preliminary data.</text>
</comment>
<keyword evidence="3" id="KW-1185">Reference proteome</keyword>
<keyword evidence="2" id="KW-0808">Transferase</keyword>
<reference evidence="2 3" key="1">
    <citation type="submission" date="2019-08" db="EMBL/GenBank/DDBJ databases">
        <title>Whole genome of Aphis craccivora.</title>
        <authorList>
            <person name="Voronova N.V."/>
            <person name="Shulinski R.S."/>
            <person name="Bandarenka Y.V."/>
            <person name="Zhorov D.G."/>
            <person name="Warner D."/>
        </authorList>
    </citation>
    <scope>NUCLEOTIDE SEQUENCE [LARGE SCALE GENOMIC DNA]</scope>
    <source>
        <strain evidence="2">180601</strain>
        <tissue evidence="2">Whole Body</tissue>
    </source>
</reference>
<protein>
    <submittedName>
        <fullName evidence="2">Reverse transcriptase domain-containing protein</fullName>
    </submittedName>
</protein>
<evidence type="ECO:0000313" key="2">
    <source>
        <dbReference type="EMBL" id="KAF0752827.1"/>
    </source>
</evidence>